<dbReference type="Pfam" id="PF00899">
    <property type="entry name" value="ThiF"/>
    <property type="match status" value="1"/>
</dbReference>
<reference evidence="2" key="1">
    <citation type="journal article" date="2014" name="Front. Microbiol.">
        <title>High frequency of phylogenetically diverse reductive dehalogenase-homologous genes in deep subseafloor sedimentary metagenomes.</title>
        <authorList>
            <person name="Kawai M."/>
            <person name="Futagami T."/>
            <person name="Toyoda A."/>
            <person name="Takaki Y."/>
            <person name="Nishi S."/>
            <person name="Hori S."/>
            <person name="Arai W."/>
            <person name="Tsubouchi T."/>
            <person name="Morono Y."/>
            <person name="Uchiyama I."/>
            <person name="Ito T."/>
            <person name="Fujiyama A."/>
            <person name="Inagaki F."/>
            <person name="Takami H."/>
        </authorList>
    </citation>
    <scope>NUCLEOTIDE SEQUENCE</scope>
    <source>
        <strain evidence="2">Expedition CK06-06</strain>
    </source>
</reference>
<feature type="non-terminal residue" evidence="2">
    <location>
        <position position="211"/>
    </location>
</feature>
<dbReference type="GO" id="GO:0061504">
    <property type="term" value="P:cyclic threonylcarbamoyladenosine biosynthetic process"/>
    <property type="evidence" value="ECO:0007669"/>
    <property type="project" value="TreeGrafter"/>
</dbReference>
<dbReference type="InterPro" id="IPR035985">
    <property type="entry name" value="Ubiquitin-activating_enz"/>
</dbReference>
<dbReference type="PANTHER" id="PTHR43267">
    <property type="entry name" value="TRNA THREONYLCARBAMOYLADENOSINE DEHYDRATASE"/>
    <property type="match status" value="1"/>
</dbReference>
<dbReference type="InterPro" id="IPR045886">
    <property type="entry name" value="ThiF/MoeB/HesA"/>
</dbReference>
<dbReference type="SUPFAM" id="SSF69572">
    <property type="entry name" value="Activating enzymes of the ubiquitin-like proteins"/>
    <property type="match status" value="1"/>
</dbReference>
<dbReference type="GO" id="GO:0061503">
    <property type="term" value="F:tRNA threonylcarbamoyladenosine dehydratase"/>
    <property type="evidence" value="ECO:0007669"/>
    <property type="project" value="TreeGrafter"/>
</dbReference>
<dbReference type="CDD" id="cd01483">
    <property type="entry name" value="E1_enzyme_family"/>
    <property type="match status" value="1"/>
</dbReference>
<gene>
    <name evidence="2" type="ORF">S12H4_03394</name>
</gene>
<evidence type="ECO:0000259" key="1">
    <source>
        <dbReference type="Pfam" id="PF00899"/>
    </source>
</evidence>
<sequence>MLGVGGLGGPLAENLVRAGCQNLVICDFDVFDESNLNRQICTIKDIGKRKIDIMETFLRKIDSEVNIKKYFKITERNIDSVLEGVKIVALTLDDPATSIFIARECRKRGIPMVESWGVPFLFTWWFTPDSVDYENCYGLDTYHYNYSELANLKKEVNFVTHQVLLPKVFRIPGVREKYDREHGAFEMMMTGKIGARSFAPFVRLTSDFLSV</sequence>
<dbReference type="AlphaFoldDB" id="X1S6X5"/>
<comment type="caution">
    <text evidence="2">The sequence shown here is derived from an EMBL/GenBank/DDBJ whole genome shotgun (WGS) entry which is preliminary data.</text>
</comment>
<feature type="domain" description="THIF-type NAD/FAD binding fold" evidence="1">
    <location>
        <begin position="2"/>
        <end position="117"/>
    </location>
</feature>
<evidence type="ECO:0000313" key="2">
    <source>
        <dbReference type="EMBL" id="GAI71195.1"/>
    </source>
</evidence>
<dbReference type="PANTHER" id="PTHR43267:SF1">
    <property type="entry name" value="TRNA THREONYLCARBAMOYLADENOSINE DEHYDRATASE"/>
    <property type="match status" value="1"/>
</dbReference>
<dbReference type="GO" id="GO:0008641">
    <property type="term" value="F:ubiquitin-like modifier activating enzyme activity"/>
    <property type="evidence" value="ECO:0007669"/>
    <property type="project" value="InterPro"/>
</dbReference>
<protein>
    <recommendedName>
        <fullName evidence="1">THIF-type NAD/FAD binding fold domain-containing protein</fullName>
    </recommendedName>
</protein>
<proteinExistence type="predicted"/>
<dbReference type="EMBL" id="BARW01000947">
    <property type="protein sequence ID" value="GAI71195.1"/>
    <property type="molecule type" value="Genomic_DNA"/>
</dbReference>
<accession>X1S6X5</accession>
<name>X1S6X5_9ZZZZ</name>
<dbReference type="Gene3D" id="3.40.50.720">
    <property type="entry name" value="NAD(P)-binding Rossmann-like Domain"/>
    <property type="match status" value="1"/>
</dbReference>
<organism evidence="2">
    <name type="scientific">marine sediment metagenome</name>
    <dbReference type="NCBI Taxonomy" id="412755"/>
    <lineage>
        <taxon>unclassified sequences</taxon>
        <taxon>metagenomes</taxon>
        <taxon>ecological metagenomes</taxon>
    </lineage>
</organism>
<dbReference type="InterPro" id="IPR000594">
    <property type="entry name" value="ThiF_NAD_FAD-bd"/>
</dbReference>